<evidence type="ECO:0000313" key="4">
    <source>
        <dbReference type="Proteomes" id="UP000238042"/>
    </source>
</evidence>
<evidence type="ECO:0000256" key="1">
    <source>
        <dbReference type="SAM" id="Coils"/>
    </source>
</evidence>
<feature type="transmembrane region" description="Helical" evidence="2">
    <location>
        <begin position="236"/>
        <end position="256"/>
    </location>
</feature>
<accession>A0A2S8A859</accession>
<gene>
    <name evidence="3" type="ORF">C4S77_09635</name>
</gene>
<reference evidence="3 4" key="1">
    <citation type="submission" date="2018-02" db="EMBL/GenBank/DDBJ databases">
        <title>Genome sequences of Apibacter spp., gut symbionts of Asian honey bees.</title>
        <authorList>
            <person name="Kwong W.K."/>
            <person name="Steele M.I."/>
            <person name="Moran N.A."/>
        </authorList>
    </citation>
    <scope>NUCLEOTIDE SEQUENCE [LARGE SCALE GENOMIC DNA]</scope>
    <source>
        <strain evidence="4">wkB301</strain>
    </source>
</reference>
<dbReference type="PROSITE" id="PS51257">
    <property type="entry name" value="PROKAR_LIPOPROTEIN"/>
    <property type="match status" value="1"/>
</dbReference>
<dbReference type="EMBL" id="PSZM01000045">
    <property type="protein sequence ID" value="PQL90710.1"/>
    <property type="molecule type" value="Genomic_DNA"/>
</dbReference>
<keyword evidence="4" id="KW-1185">Reference proteome</keyword>
<evidence type="ECO:0000313" key="3">
    <source>
        <dbReference type="EMBL" id="PQL90710.1"/>
    </source>
</evidence>
<protein>
    <submittedName>
        <fullName evidence="3">Uncharacterized protein</fullName>
    </submittedName>
</protein>
<keyword evidence="1" id="KW-0175">Coiled coil</keyword>
<name>A0A2S8A859_9FLAO</name>
<dbReference type="AlphaFoldDB" id="A0A2S8A859"/>
<keyword evidence="2" id="KW-0472">Membrane</keyword>
<keyword evidence="2" id="KW-1133">Transmembrane helix</keyword>
<proteinExistence type="predicted"/>
<comment type="caution">
    <text evidence="3">The sequence shown here is derived from an EMBL/GenBank/DDBJ whole genome shotgun (WGS) entry which is preliminary data.</text>
</comment>
<organism evidence="3 4">
    <name type="scientific">Apibacter adventoris</name>
    <dbReference type="NCBI Taxonomy" id="1679466"/>
    <lineage>
        <taxon>Bacteria</taxon>
        <taxon>Pseudomonadati</taxon>
        <taxon>Bacteroidota</taxon>
        <taxon>Flavobacteriia</taxon>
        <taxon>Flavobacteriales</taxon>
        <taxon>Weeksellaceae</taxon>
        <taxon>Apibacter</taxon>
    </lineage>
</organism>
<feature type="coiled-coil region" evidence="1">
    <location>
        <begin position="163"/>
        <end position="190"/>
    </location>
</feature>
<keyword evidence="2" id="KW-0812">Transmembrane</keyword>
<dbReference type="RefSeq" id="WP_105247362.1">
    <property type="nucleotide sequence ID" value="NZ_PSZM01000045.1"/>
</dbReference>
<dbReference type="Proteomes" id="UP000238042">
    <property type="component" value="Unassembled WGS sequence"/>
</dbReference>
<evidence type="ECO:0000256" key="2">
    <source>
        <dbReference type="SAM" id="Phobius"/>
    </source>
</evidence>
<sequence length="262" mass="31760">MKNSILLLGILLFISCKTKEDYSKYTYIDEIIESKEYEVTTLMKEEDILTNAYGYYIPQGRVFDENSDSEKTKRILEIPFILFNKNNLIYFTIESKKKNKNYLIEYNINNNNIDSLKDFSGEDYSIWLKDLEHFYQKQRFSFVNFKFPEAEEYYKVIKEEYYSEISEEKKNKILEEYKDSKEEIKQAVIETYSLRYTITYAELQMPKEKIHFKFNSDLKKKIEFFGNEELYKKGYMFIYIFYNLNMFPHSGGLYVIRPKTKK</sequence>